<evidence type="ECO:0000259" key="11">
    <source>
        <dbReference type="PROSITE" id="PS50011"/>
    </source>
</evidence>
<comment type="similarity">
    <text evidence="1">Belongs to the protein kinase superfamily. BUD32 family.</text>
</comment>
<dbReference type="GO" id="GO:0070525">
    <property type="term" value="P:tRNA threonylcarbamoyladenosine metabolic process"/>
    <property type="evidence" value="ECO:0007669"/>
    <property type="project" value="TreeGrafter"/>
</dbReference>
<evidence type="ECO:0000256" key="8">
    <source>
        <dbReference type="ARBA" id="ARBA00022840"/>
    </source>
</evidence>
<evidence type="ECO:0000256" key="3">
    <source>
        <dbReference type="ARBA" id="ARBA00022527"/>
    </source>
</evidence>
<dbReference type="PROSITE" id="PS50011">
    <property type="entry name" value="PROTEIN_KINASE_DOM"/>
    <property type="match status" value="1"/>
</dbReference>
<sequence>MEGFELIKQGAEAKIYKGLYLGKPTIAKERFVKKYRHKSLDSFLTNERMRAENRAIVRCKTSGIRTPAIYLVDFNRRIIFMEYLEHSITVKEFIEKSSEDVLTNLALDIGRILGKMHENDIIHGDLTSSNILIVNKNNVNIFQNLEDLYLVLLDFGLAHVESSTEDKGVDLYVLERALTSTHSVADKIFPKILDGYQKHYKSGYKEVFTKYEEVRARGRKRTMVG</sequence>
<keyword evidence="8" id="KW-0067">ATP-binding</keyword>
<dbReference type="InterPro" id="IPR022495">
    <property type="entry name" value="Bud32"/>
</dbReference>
<dbReference type="GO" id="GO:0005524">
    <property type="term" value="F:ATP binding"/>
    <property type="evidence" value="ECO:0007669"/>
    <property type="project" value="UniProtKB-KW"/>
</dbReference>
<evidence type="ECO:0000256" key="9">
    <source>
        <dbReference type="ARBA" id="ARBA00047899"/>
    </source>
</evidence>
<proteinExistence type="inferred from homology"/>
<dbReference type="EMBL" id="JANEYF010003504">
    <property type="protein sequence ID" value="KAJ8935888.1"/>
    <property type="molecule type" value="Genomic_DNA"/>
</dbReference>
<keyword evidence="3" id="KW-0723">Serine/threonine-protein kinase</keyword>
<dbReference type="InterPro" id="IPR008266">
    <property type="entry name" value="Tyr_kinase_AS"/>
</dbReference>
<keyword evidence="13" id="KW-1185">Reference proteome</keyword>
<keyword evidence="5" id="KW-0819">tRNA processing</keyword>
<evidence type="ECO:0000313" key="12">
    <source>
        <dbReference type="EMBL" id="KAJ8935888.1"/>
    </source>
</evidence>
<dbReference type="GO" id="GO:0005829">
    <property type="term" value="C:cytosol"/>
    <property type="evidence" value="ECO:0007669"/>
    <property type="project" value="TreeGrafter"/>
</dbReference>
<protein>
    <recommendedName>
        <fullName evidence="2">non-specific serine/threonine protein kinase</fullName>
        <ecNumber evidence="2">2.7.11.1</ecNumber>
    </recommendedName>
</protein>
<dbReference type="GO" id="GO:0000408">
    <property type="term" value="C:EKC/KEOPS complex"/>
    <property type="evidence" value="ECO:0007669"/>
    <property type="project" value="TreeGrafter"/>
</dbReference>
<gene>
    <name evidence="12" type="ORF">NQ314_012604</name>
</gene>
<organism evidence="12 13">
    <name type="scientific">Rhamnusium bicolor</name>
    <dbReference type="NCBI Taxonomy" id="1586634"/>
    <lineage>
        <taxon>Eukaryota</taxon>
        <taxon>Metazoa</taxon>
        <taxon>Ecdysozoa</taxon>
        <taxon>Arthropoda</taxon>
        <taxon>Hexapoda</taxon>
        <taxon>Insecta</taxon>
        <taxon>Pterygota</taxon>
        <taxon>Neoptera</taxon>
        <taxon>Endopterygota</taxon>
        <taxon>Coleoptera</taxon>
        <taxon>Polyphaga</taxon>
        <taxon>Cucujiformia</taxon>
        <taxon>Chrysomeloidea</taxon>
        <taxon>Cerambycidae</taxon>
        <taxon>Lepturinae</taxon>
        <taxon>Rhagiini</taxon>
        <taxon>Rhamnusium</taxon>
    </lineage>
</organism>
<evidence type="ECO:0000256" key="6">
    <source>
        <dbReference type="ARBA" id="ARBA00022741"/>
    </source>
</evidence>
<dbReference type="Gene3D" id="1.10.510.10">
    <property type="entry name" value="Transferase(Phosphotransferase) domain 1"/>
    <property type="match status" value="1"/>
</dbReference>
<dbReference type="Pfam" id="PF00069">
    <property type="entry name" value="Pkinase"/>
    <property type="match status" value="1"/>
</dbReference>
<evidence type="ECO:0000256" key="5">
    <source>
        <dbReference type="ARBA" id="ARBA00022694"/>
    </source>
</evidence>
<evidence type="ECO:0000256" key="10">
    <source>
        <dbReference type="ARBA" id="ARBA00048679"/>
    </source>
</evidence>
<dbReference type="FunFam" id="3.30.200.20:FF:000201">
    <property type="entry name" value="TP53-regulating kinase isoform X1"/>
    <property type="match status" value="1"/>
</dbReference>
<evidence type="ECO:0000256" key="2">
    <source>
        <dbReference type="ARBA" id="ARBA00012513"/>
    </source>
</evidence>
<dbReference type="PANTHER" id="PTHR12209:SF0">
    <property type="entry name" value="EKC_KEOPS COMPLEX SUBUNIT TP53RK"/>
    <property type="match status" value="1"/>
</dbReference>
<dbReference type="PANTHER" id="PTHR12209">
    <property type="entry name" value="NON-SPECIFIC SERINE/THREONINE PROTEIN KINASE"/>
    <property type="match status" value="1"/>
</dbReference>
<keyword evidence="4" id="KW-0808">Transferase</keyword>
<dbReference type="GO" id="GO:0008033">
    <property type="term" value="P:tRNA processing"/>
    <property type="evidence" value="ECO:0007669"/>
    <property type="project" value="UniProtKB-KW"/>
</dbReference>
<dbReference type="PROSITE" id="PS00109">
    <property type="entry name" value="PROTEIN_KINASE_TYR"/>
    <property type="match status" value="1"/>
</dbReference>
<reference evidence="12" key="1">
    <citation type="journal article" date="2023" name="Insect Mol. Biol.">
        <title>Genome sequencing provides insights into the evolution of gene families encoding plant cell wall-degrading enzymes in longhorned beetles.</title>
        <authorList>
            <person name="Shin N.R."/>
            <person name="Okamura Y."/>
            <person name="Kirsch R."/>
            <person name="Pauchet Y."/>
        </authorList>
    </citation>
    <scope>NUCLEOTIDE SEQUENCE</scope>
    <source>
        <strain evidence="12">RBIC_L_NR</strain>
    </source>
</reference>
<comment type="catalytic activity">
    <reaction evidence="10">
        <text>L-seryl-[protein] + ATP = O-phospho-L-seryl-[protein] + ADP + H(+)</text>
        <dbReference type="Rhea" id="RHEA:17989"/>
        <dbReference type="Rhea" id="RHEA-COMP:9863"/>
        <dbReference type="Rhea" id="RHEA-COMP:11604"/>
        <dbReference type="ChEBI" id="CHEBI:15378"/>
        <dbReference type="ChEBI" id="CHEBI:29999"/>
        <dbReference type="ChEBI" id="CHEBI:30616"/>
        <dbReference type="ChEBI" id="CHEBI:83421"/>
        <dbReference type="ChEBI" id="CHEBI:456216"/>
        <dbReference type="EC" id="2.7.11.1"/>
    </reaction>
</comment>
<accession>A0AAV8XAS5</accession>
<evidence type="ECO:0000256" key="1">
    <source>
        <dbReference type="ARBA" id="ARBA00010630"/>
    </source>
</evidence>
<evidence type="ECO:0000256" key="4">
    <source>
        <dbReference type="ARBA" id="ARBA00022679"/>
    </source>
</evidence>
<dbReference type="InterPro" id="IPR000719">
    <property type="entry name" value="Prot_kinase_dom"/>
</dbReference>
<keyword evidence="6" id="KW-0547">Nucleotide-binding</keyword>
<keyword evidence="7" id="KW-0418">Kinase</keyword>
<name>A0AAV8XAS5_9CUCU</name>
<dbReference type="GO" id="GO:0004674">
    <property type="term" value="F:protein serine/threonine kinase activity"/>
    <property type="evidence" value="ECO:0007669"/>
    <property type="project" value="UniProtKB-KW"/>
</dbReference>
<dbReference type="InterPro" id="IPR011009">
    <property type="entry name" value="Kinase-like_dom_sf"/>
</dbReference>
<dbReference type="EC" id="2.7.11.1" evidence="2"/>
<dbReference type="GO" id="GO:0005634">
    <property type="term" value="C:nucleus"/>
    <property type="evidence" value="ECO:0007669"/>
    <property type="project" value="TreeGrafter"/>
</dbReference>
<evidence type="ECO:0000256" key="7">
    <source>
        <dbReference type="ARBA" id="ARBA00022777"/>
    </source>
</evidence>
<dbReference type="NCBIfam" id="TIGR03724">
    <property type="entry name" value="arch_bud32"/>
    <property type="match status" value="1"/>
</dbReference>
<dbReference type="Proteomes" id="UP001162156">
    <property type="component" value="Unassembled WGS sequence"/>
</dbReference>
<feature type="domain" description="Protein kinase" evidence="11">
    <location>
        <begin position="1"/>
        <end position="225"/>
    </location>
</feature>
<dbReference type="AlphaFoldDB" id="A0AAV8XAS5"/>
<dbReference type="Gene3D" id="3.30.200.20">
    <property type="entry name" value="Phosphorylase Kinase, domain 1"/>
    <property type="match status" value="1"/>
</dbReference>
<dbReference type="SUPFAM" id="SSF56112">
    <property type="entry name" value="Protein kinase-like (PK-like)"/>
    <property type="match status" value="1"/>
</dbReference>
<comment type="caution">
    <text evidence="12">The sequence shown here is derived from an EMBL/GenBank/DDBJ whole genome shotgun (WGS) entry which is preliminary data.</text>
</comment>
<evidence type="ECO:0000313" key="13">
    <source>
        <dbReference type="Proteomes" id="UP001162156"/>
    </source>
</evidence>
<comment type="catalytic activity">
    <reaction evidence="9">
        <text>L-threonyl-[protein] + ATP = O-phospho-L-threonyl-[protein] + ADP + H(+)</text>
        <dbReference type="Rhea" id="RHEA:46608"/>
        <dbReference type="Rhea" id="RHEA-COMP:11060"/>
        <dbReference type="Rhea" id="RHEA-COMP:11605"/>
        <dbReference type="ChEBI" id="CHEBI:15378"/>
        <dbReference type="ChEBI" id="CHEBI:30013"/>
        <dbReference type="ChEBI" id="CHEBI:30616"/>
        <dbReference type="ChEBI" id="CHEBI:61977"/>
        <dbReference type="ChEBI" id="CHEBI:456216"/>
        <dbReference type="EC" id="2.7.11.1"/>
    </reaction>
</comment>